<dbReference type="PANTHER" id="PTHR44196">
    <property type="entry name" value="DEHYDROGENASE/REDUCTASE SDR FAMILY MEMBER 7B"/>
    <property type="match status" value="1"/>
</dbReference>
<keyword evidence="4" id="KW-1185">Reference proteome</keyword>
<dbReference type="Proteomes" id="UP000515679">
    <property type="component" value="Chromosome"/>
</dbReference>
<evidence type="ECO:0000256" key="1">
    <source>
        <dbReference type="ARBA" id="ARBA00006484"/>
    </source>
</evidence>
<evidence type="ECO:0000313" key="3">
    <source>
        <dbReference type="EMBL" id="QMV41994.1"/>
    </source>
</evidence>
<dbReference type="Pfam" id="PF00106">
    <property type="entry name" value="adh_short"/>
    <property type="match status" value="1"/>
</dbReference>
<dbReference type="KEGG" id="cchl:FPL14_12920"/>
<dbReference type="InterPro" id="IPR002347">
    <property type="entry name" value="SDR_fam"/>
</dbReference>
<evidence type="ECO:0000256" key="2">
    <source>
        <dbReference type="ARBA" id="ARBA00023002"/>
    </source>
</evidence>
<organism evidence="3 4">
    <name type="scientific">Cohnella cholangitidis</name>
    <dbReference type="NCBI Taxonomy" id="2598458"/>
    <lineage>
        <taxon>Bacteria</taxon>
        <taxon>Bacillati</taxon>
        <taxon>Bacillota</taxon>
        <taxon>Bacilli</taxon>
        <taxon>Bacillales</taxon>
        <taxon>Paenibacillaceae</taxon>
        <taxon>Cohnella</taxon>
    </lineage>
</organism>
<dbReference type="RefSeq" id="WP_182303396.1">
    <property type="nucleotide sequence ID" value="NZ_CP041969.1"/>
</dbReference>
<proteinExistence type="inferred from homology"/>
<keyword evidence="2" id="KW-0560">Oxidoreductase</keyword>
<reference evidence="3 4" key="1">
    <citation type="submission" date="2019-07" db="EMBL/GenBank/DDBJ databases">
        <authorList>
            <person name="Kim J.K."/>
            <person name="Cheong H.-M."/>
            <person name="Choi Y."/>
            <person name="Hwang K.J."/>
            <person name="Lee S."/>
            <person name="Choi C."/>
        </authorList>
    </citation>
    <scope>NUCLEOTIDE SEQUENCE [LARGE SCALE GENOMIC DNA]</scope>
    <source>
        <strain evidence="3 4">KS 22</strain>
    </source>
</reference>
<dbReference type="PANTHER" id="PTHR44196:SF1">
    <property type="entry name" value="DEHYDROGENASE_REDUCTASE SDR FAMILY MEMBER 7B"/>
    <property type="match status" value="1"/>
</dbReference>
<protein>
    <submittedName>
        <fullName evidence="3">SDR family NAD(P)-dependent oxidoreductase</fullName>
    </submittedName>
</protein>
<dbReference type="GO" id="GO:0016491">
    <property type="term" value="F:oxidoreductase activity"/>
    <property type="evidence" value="ECO:0007669"/>
    <property type="project" value="UniProtKB-KW"/>
</dbReference>
<name>A0A7G5BYG0_9BACL</name>
<comment type="similarity">
    <text evidence="1">Belongs to the short-chain dehydrogenases/reductases (SDR) family.</text>
</comment>
<dbReference type="AlphaFoldDB" id="A0A7G5BYG0"/>
<accession>A0A7G5BYG0</accession>
<dbReference type="Gene3D" id="3.40.50.720">
    <property type="entry name" value="NAD(P)-binding Rossmann-like Domain"/>
    <property type="match status" value="1"/>
</dbReference>
<evidence type="ECO:0000313" key="4">
    <source>
        <dbReference type="Proteomes" id="UP000515679"/>
    </source>
</evidence>
<dbReference type="EMBL" id="CP041969">
    <property type="protein sequence ID" value="QMV41994.1"/>
    <property type="molecule type" value="Genomic_DNA"/>
</dbReference>
<sequence>MKQSGHTVLITGGASGIGLALAERFIQNGNKVIVIGRNEIKLDQKKDKHPGISTYCCDLASGEQLDALVQLLSAERLVTEFWASYRNNRLEIRVGKVKLLKLVQRWFPSLADKILKNS</sequence>
<dbReference type="SUPFAM" id="SSF51735">
    <property type="entry name" value="NAD(P)-binding Rossmann-fold domains"/>
    <property type="match status" value="1"/>
</dbReference>
<gene>
    <name evidence="3" type="ORF">FPL14_12920</name>
</gene>
<dbReference type="GO" id="GO:0016020">
    <property type="term" value="C:membrane"/>
    <property type="evidence" value="ECO:0007669"/>
    <property type="project" value="TreeGrafter"/>
</dbReference>
<dbReference type="InterPro" id="IPR036291">
    <property type="entry name" value="NAD(P)-bd_dom_sf"/>
</dbReference>